<organism evidence="4 5">
    <name type="scientific">Cohnella pontilimi</name>
    <dbReference type="NCBI Taxonomy" id="2564100"/>
    <lineage>
        <taxon>Bacteria</taxon>
        <taxon>Bacillati</taxon>
        <taxon>Bacillota</taxon>
        <taxon>Bacilli</taxon>
        <taxon>Bacillales</taxon>
        <taxon>Paenibacillaceae</taxon>
        <taxon>Cohnella</taxon>
    </lineage>
</organism>
<dbReference type="InterPro" id="IPR029064">
    <property type="entry name" value="Ribosomal_eL30-like_sf"/>
</dbReference>
<keyword evidence="5" id="KW-1185">Reference proteome</keyword>
<dbReference type="PANTHER" id="PTHR11449">
    <property type="entry name" value="RIBOSOMAL PROTEIN L30"/>
    <property type="match status" value="1"/>
</dbReference>
<dbReference type="InterPro" id="IPR039109">
    <property type="entry name" value="Ribosomal_eL30-like"/>
</dbReference>
<evidence type="ECO:0000259" key="3">
    <source>
        <dbReference type="Pfam" id="PF01248"/>
    </source>
</evidence>
<sequence>MTKTADKVLSRLGLAMRAGKLVTGEETVLKAIRSGEAKLVLMAADASDNSKKKLADKCGSYGVPLLVGFTRFELGWAVGKPERVMFAVTDQGFADLIAGGWGQHSEVENIE</sequence>
<reference evidence="4 5" key="1">
    <citation type="submission" date="2019-04" db="EMBL/GenBank/DDBJ databases">
        <title>Cohnella sp. nov., isolated from soil.</title>
        <authorList>
            <person name="Kim W."/>
        </authorList>
    </citation>
    <scope>NUCLEOTIDE SEQUENCE [LARGE SCALE GENOMIC DNA]</scope>
    <source>
        <strain evidence="4 5">CAU 1483</strain>
    </source>
</reference>
<dbReference type="Gene3D" id="3.30.1330.30">
    <property type="match status" value="1"/>
</dbReference>
<feature type="domain" description="Ribosomal protein eL8/eL30/eS12/Gadd45" evidence="3">
    <location>
        <begin position="7"/>
        <end position="95"/>
    </location>
</feature>
<dbReference type="Pfam" id="PF01248">
    <property type="entry name" value="Ribosomal_L7Ae"/>
    <property type="match status" value="1"/>
</dbReference>
<name>A0A4U0FEC9_9BACL</name>
<dbReference type="EMBL" id="SUPK01000002">
    <property type="protein sequence ID" value="TJY43148.1"/>
    <property type="molecule type" value="Genomic_DNA"/>
</dbReference>
<dbReference type="OrthoDB" id="9794863at2"/>
<proteinExistence type="predicted"/>
<accession>A0A4U0FEC9</accession>
<evidence type="ECO:0000313" key="5">
    <source>
        <dbReference type="Proteomes" id="UP000309673"/>
    </source>
</evidence>
<evidence type="ECO:0000256" key="2">
    <source>
        <dbReference type="ARBA" id="ARBA00023274"/>
    </source>
</evidence>
<keyword evidence="1 4" id="KW-0689">Ribosomal protein</keyword>
<dbReference type="RefSeq" id="WP_136776513.1">
    <property type="nucleotide sequence ID" value="NZ_SUPK01000002.1"/>
</dbReference>
<dbReference type="GO" id="GO:0005840">
    <property type="term" value="C:ribosome"/>
    <property type="evidence" value="ECO:0007669"/>
    <property type="project" value="UniProtKB-KW"/>
</dbReference>
<dbReference type="GO" id="GO:0003723">
    <property type="term" value="F:RNA binding"/>
    <property type="evidence" value="ECO:0007669"/>
    <property type="project" value="InterPro"/>
</dbReference>
<dbReference type="GO" id="GO:1990904">
    <property type="term" value="C:ribonucleoprotein complex"/>
    <property type="evidence" value="ECO:0007669"/>
    <property type="project" value="UniProtKB-KW"/>
</dbReference>
<evidence type="ECO:0000256" key="1">
    <source>
        <dbReference type="ARBA" id="ARBA00022980"/>
    </source>
</evidence>
<dbReference type="Proteomes" id="UP000309673">
    <property type="component" value="Unassembled WGS sequence"/>
</dbReference>
<dbReference type="InterPro" id="IPR004038">
    <property type="entry name" value="Ribosomal_eL8/eL30/eS12/Gad45"/>
</dbReference>
<protein>
    <submittedName>
        <fullName evidence="4">50S ribosomal protein L7ae</fullName>
    </submittedName>
</protein>
<comment type="caution">
    <text evidence="4">The sequence shown here is derived from an EMBL/GenBank/DDBJ whole genome shotgun (WGS) entry which is preliminary data.</text>
</comment>
<dbReference type="SUPFAM" id="SSF55315">
    <property type="entry name" value="L30e-like"/>
    <property type="match status" value="1"/>
</dbReference>
<dbReference type="AlphaFoldDB" id="A0A4U0FEC9"/>
<evidence type="ECO:0000313" key="4">
    <source>
        <dbReference type="EMBL" id="TJY43148.1"/>
    </source>
</evidence>
<keyword evidence="2" id="KW-0687">Ribonucleoprotein</keyword>
<gene>
    <name evidence="4" type="ORF">E5161_04410</name>
</gene>